<feature type="region of interest" description="Disordered" evidence="2">
    <location>
        <begin position="389"/>
        <end position="430"/>
    </location>
</feature>
<dbReference type="Proteomes" id="UP001171687">
    <property type="component" value="Unassembled WGS sequence"/>
</dbReference>
<evidence type="ECO:0000259" key="3">
    <source>
        <dbReference type="Pfam" id="PF05065"/>
    </source>
</evidence>
<feature type="compositionally biased region" description="Basic and acidic residues" evidence="2">
    <location>
        <begin position="421"/>
        <end position="430"/>
    </location>
</feature>
<name>A0AAW7MAL8_9STAP</name>
<proteinExistence type="predicted"/>
<sequence>MIQFNNNDKFQNSKEIFKEFANMSNRSTDEQIQNKYAEYMNAYTEDLANAIRSDIQKDNSDSSILNSRGQHPLTTEEKQFYNKLVTDDDLNTEVGWKDEILLPETIVDRIFDDLEEDHPLLKHINIQRTGLRTRVIRSNPEGQVVWGKIFSEIRGQLDTTFYEQDISLGKATAFVVVPKDLEDAGVNWVDRYVRTQIKEAFAVAIEKTAVQGRGKAQDEPVGLMKEIDRTTGSVTDKQATQTLTLDSPGRSIKELNAVVAQLSLKEIYDKDGEVKKTKNVNVLNNVVIVLNPADYVWTLGAFMQVNNGQFVSPVPFNIIFETSEFVPQGKAVAFDKQRYMIGVGSETIVRRFDQTLALEDCDVYTAKQFIYGEPEDKYTSFVLNLDFSSHGAPTPNDEPDNEGAGYEPPKNEQTSPLNQPGKKEEDTPEA</sequence>
<accession>A0AAW7MAL8</accession>
<protein>
    <submittedName>
        <fullName evidence="4">Phage major capsid protein</fullName>
    </submittedName>
</protein>
<gene>
    <name evidence="4" type="ORF">QYH67_01140</name>
</gene>
<dbReference type="SUPFAM" id="SSF56563">
    <property type="entry name" value="Major capsid protein gp5"/>
    <property type="match status" value="1"/>
</dbReference>
<reference evidence="4" key="1">
    <citation type="submission" date="2023-07" db="EMBL/GenBank/DDBJ databases">
        <title>Evaluation of the beneficial properties of pineapple isolates.</title>
        <authorList>
            <person name="Adefiranye O."/>
        </authorList>
    </citation>
    <scope>NUCLEOTIDE SEQUENCE</scope>
    <source>
        <strain evidence="4">PAPLE_T1</strain>
    </source>
</reference>
<evidence type="ECO:0000313" key="4">
    <source>
        <dbReference type="EMBL" id="MDN4532191.1"/>
    </source>
</evidence>
<dbReference type="RefSeq" id="WP_272595413.1">
    <property type="nucleotide sequence ID" value="NZ_JAQPQT010000009.1"/>
</dbReference>
<dbReference type="InterPro" id="IPR054612">
    <property type="entry name" value="Phage_capsid-like_C"/>
</dbReference>
<dbReference type="EMBL" id="JAUHQC010000005">
    <property type="protein sequence ID" value="MDN4532191.1"/>
    <property type="molecule type" value="Genomic_DNA"/>
</dbReference>
<feature type="domain" description="Phage capsid-like C-terminal" evidence="3">
    <location>
        <begin position="100"/>
        <end position="259"/>
    </location>
</feature>
<comment type="subcellular location">
    <subcellularLocation>
        <location evidence="1">Virion</location>
    </subcellularLocation>
</comment>
<evidence type="ECO:0000256" key="1">
    <source>
        <dbReference type="ARBA" id="ARBA00004328"/>
    </source>
</evidence>
<dbReference type="NCBIfam" id="TIGR01554">
    <property type="entry name" value="major_cap_HK97"/>
    <property type="match status" value="1"/>
</dbReference>
<dbReference type="InterPro" id="IPR024455">
    <property type="entry name" value="Phage_capsid"/>
</dbReference>
<evidence type="ECO:0000313" key="5">
    <source>
        <dbReference type="Proteomes" id="UP001171687"/>
    </source>
</evidence>
<dbReference type="AlphaFoldDB" id="A0AAW7MAL8"/>
<evidence type="ECO:0000256" key="2">
    <source>
        <dbReference type="SAM" id="MobiDB-lite"/>
    </source>
</evidence>
<dbReference type="Pfam" id="PF05065">
    <property type="entry name" value="Phage_capsid"/>
    <property type="match status" value="1"/>
</dbReference>
<organism evidence="4 5">
    <name type="scientific">Staphylococcus auricularis</name>
    <dbReference type="NCBI Taxonomy" id="29379"/>
    <lineage>
        <taxon>Bacteria</taxon>
        <taxon>Bacillati</taxon>
        <taxon>Bacillota</taxon>
        <taxon>Bacilli</taxon>
        <taxon>Bacillales</taxon>
        <taxon>Staphylococcaceae</taxon>
        <taxon>Staphylococcus</taxon>
    </lineage>
</organism>
<comment type="caution">
    <text evidence="4">The sequence shown here is derived from an EMBL/GenBank/DDBJ whole genome shotgun (WGS) entry which is preliminary data.</text>
</comment>